<sequence length="443" mass="48225">MLSKRVIAIARSRALFASRHTPGSAVSMSKGWNAAASHVTRAQFHSSHLLQAETVKVPQMAESISEGTLRSWAKQVGDIVEIDDEVATIETDKIDVTVNAPMAGTIVELLANEEDTVSVGQDLFRIEAGDGAAITPKEQTTTEEPKELPDSSKKADAEEPKDQQVEKAAPPPPAPSEADKKSSPQVPKESKKELKSESKPATPAPPKPPGSRNETRVKMNRMRLRIAERLKESQNIAASLTTFNEIDMSSLMDMRKKYKDEVLKEHDVKLGFMSAFARACTLALQEIPAANASIEGDEIVYRDYVDLSVAVATPKGLVTPVVRNAENMGFLAIEKEIAALGKKARDNKLTLEDMAGGSFTISNGGVFGSLYGTPIINLPQSAVLGMHAIKEKPVVVNGQIVIRPIMVVALTYDHRLLDGREAVTFLVRVRDYIEDPRKMLLAP</sequence>
<evidence type="ECO:0000256" key="10">
    <source>
        <dbReference type="ARBA" id="ARBA00023128"/>
    </source>
</evidence>
<evidence type="ECO:0000256" key="11">
    <source>
        <dbReference type="ARBA" id="ARBA00023315"/>
    </source>
</evidence>
<dbReference type="Gene3D" id="2.40.50.100">
    <property type="match status" value="1"/>
</dbReference>
<dbReference type="EC" id="2.3.1.61" evidence="5"/>
<dbReference type="GO" id="GO:0033512">
    <property type="term" value="P:L-lysine catabolic process to acetyl-CoA via saccharopine"/>
    <property type="evidence" value="ECO:0007669"/>
    <property type="project" value="UniProtKB-UniPathway"/>
</dbReference>
<dbReference type="InterPro" id="IPR050537">
    <property type="entry name" value="2-oxoacid_dehydrogenase"/>
</dbReference>
<dbReference type="InterPro" id="IPR001078">
    <property type="entry name" value="2-oxoacid_DH_actylTfrase"/>
</dbReference>
<dbReference type="InterPro" id="IPR023213">
    <property type="entry name" value="CAT-like_dom_sf"/>
</dbReference>
<dbReference type="HOGENOM" id="CLU_016733_0_0_1"/>
<comment type="cofactor">
    <cofactor evidence="1">
        <name>(R)-lipoate</name>
        <dbReference type="ChEBI" id="CHEBI:83088"/>
    </cofactor>
</comment>
<dbReference type="EMBL" id="KN819335">
    <property type="protein sequence ID" value="KIJ15979.1"/>
    <property type="molecule type" value="Genomic_DNA"/>
</dbReference>
<comment type="pathway">
    <text evidence="3">Amino-acid degradation; L-lysine degradation via saccharopine pathway; glutaryl-CoA from L-lysine: step 6/6.</text>
</comment>
<keyword evidence="8" id="KW-0450">Lipoyl</keyword>
<reference evidence="16" key="2">
    <citation type="submission" date="2015-01" db="EMBL/GenBank/DDBJ databases">
        <title>Evolutionary Origins and Diversification of the Mycorrhizal Mutualists.</title>
        <authorList>
            <consortium name="DOE Joint Genome Institute"/>
            <consortium name="Mycorrhizal Genomics Consortium"/>
            <person name="Kohler A."/>
            <person name="Kuo A."/>
            <person name="Nagy L.G."/>
            <person name="Floudas D."/>
            <person name="Copeland A."/>
            <person name="Barry K.W."/>
            <person name="Cichocki N."/>
            <person name="Veneault-Fourrey C."/>
            <person name="LaButti K."/>
            <person name="Lindquist E.A."/>
            <person name="Lipzen A."/>
            <person name="Lundell T."/>
            <person name="Morin E."/>
            <person name="Murat C."/>
            <person name="Riley R."/>
            <person name="Ohm R."/>
            <person name="Sun H."/>
            <person name="Tunlid A."/>
            <person name="Henrissat B."/>
            <person name="Grigoriev I.V."/>
            <person name="Hibbett D.S."/>
            <person name="Martin F."/>
        </authorList>
    </citation>
    <scope>NUCLEOTIDE SEQUENCE [LARGE SCALE GENOMIC DNA]</scope>
    <source>
        <strain evidence="16">ATCC 200175</strain>
    </source>
</reference>
<keyword evidence="10" id="KW-0496">Mitochondrion</keyword>
<dbReference type="PANTHER" id="PTHR43416:SF5">
    <property type="entry name" value="DIHYDROLIPOYLLYSINE-RESIDUE SUCCINYLTRANSFERASE COMPONENT OF 2-OXOGLUTARATE DEHYDROGENASE COMPLEX, MITOCHONDRIAL"/>
    <property type="match status" value="1"/>
</dbReference>
<keyword evidence="6" id="KW-0816">Tricarboxylic acid cycle</keyword>
<dbReference type="UniPathway" id="UPA00868">
    <property type="reaction ID" value="UER00840"/>
</dbReference>
<evidence type="ECO:0000256" key="9">
    <source>
        <dbReference type="ARBA" id="ARBA00022946"/>
    </source>
</evidence>
<dbReference type="SUPFAM" id="SSF52777">
    <property type="entry name" value="CoA-dependent acyltransferases"/>
    <property type="match status" value="1"/>
</dbReference>
<dbReference type="GO" id="GO:0004149">
    <property type="term" value="F:dihydrolipoyllysine-residue succinyltransferase activity"/>
    <property type="evidence" value="ECO:0007669"/>
    <property type="project" value="UniProtKB-EC"/>
</dbReference>
<evidence type="ECO:0000259" key="14">
    <source>
        <dbReference type="PROSITE" id="PS50968"/>
    </source>
</evidence>
<dbReference type="Pfam" id="PF00364">
    <property type="entry name" value="Biotin_lipoyl"/>
    <property type="match status" value="1"/>
</dbReference>
<dbReference type="InterPro" id="IPR003016">
    <property type="entry name" value="2-oxoA_DH_lipoyl-BS"/>
</dbReference>
<dbReference type="OrthoDB" id="5391403at2759"/>
<keyword evidence="11" id="KW-0012">Acyltransferase</keyword>
<dbReference type="Pfam" id="PF00198">
    <property type="entry name" value="2-oxoacid_dh"/>
    <property type="match status" value="1"/>
</dbReference>
<organism evidence="15 16">
    <name type="scientific">Paxillus involutus ATCC 200175</name>
    <dbReference type="NCBI Taxonomy" id="664439"/>
    <lineage>
        <taxon>Eukaryota</taxon>
        <taxon>Fungi</taxon>
        <taxon>Dikarya</taxon>
        <taxon>Basidiomycota</taxon>
        <taxon>Agaricomycotina</taxon>
        <taxon>Agaricomycetes</taxon>
        <taxon>Agaricomycetidae</taxon>
        <taxon>Boletales</taxon>
        <taxon>Paxilineae</taxon>
        <taxon>Paxillaceae</taxon>
        <taxon>Paxillus</taxon>
    </lineage>
</organism>
<dbReference type="NCBIfam" id="NF004309">
    <property type="entry name" value="PRK05704.1"/>
    <property type="match status" value="1"/>
</dbReference>
<proteinExistence type="inferred from homology"/>
<dbReference type="Proteomes" id="UP000053647">
    <property type="component" value="Unassembled WGS sequence"/>
</dbReference>
<dbReference type="NCBIfam" id="TIGR01347">
    <property type="entry name" value="sucB"/>
    <property type="match status" value="1"/>
</dbReference>
<dbReference type="SUPFAM" id="SSF51230">
    <property type="entry name" value="Single hybrid motif"/>
    <property type="match status" value="1"/>
</dbReference>
<dbReference type="Gene3D" id="3.30.559.10">
    <property type="entry name" value="Chloramphenicol acetyltransferase-like domain"/>
    <property type="match status" value="1"/>
</dbReference>
<dbReference type="PROSITE" id="PS00189">
    <property type="entry name" value="LIPOYL"/>
    <property type="match status" value="1"/>
</dbReference>
<evidence type="ECO:0000256" key="8">
    <source>
        <dbReference type="ARBA" id="ARBA00022823"/>
    </source>
</evidence>
<accession>A0A0C9T0H9</accession>
<dbReference type="CDD" id="cd06849">
    <property type="entry name" value="lipoyl_domain"/>
    <property type="match status" value="1"/>
</dbReference>
<feature type="compositionally biased region" description="Basic and acidic residues" evidence="13">
    <location>
        <begin position="143"/>
        <end position="165"/>
    </location>
</feature>
<evidence type="ECO:0000256" key="4">
    <source>
        <dbReference type="ARBA" id="ARBA00007317"/>
    </source>
</evidence>
<evidence type="ECO:0000256" key="13">
    <source>
        <dbReference type="SAM" id="MobiDB-lite"/>
    </source>
</evidence>
<dbReference type="GO" id="GO:0005739">
    <property type="term" value="C:mitochondrion"/>
    <property type="evidence" value="ECO:0007669"/>
    <property type="project" value="UniProtKB-SubCell"/>
</dbReference>
<keyword evidence="16" id="KW-1185">Reference proteome</keyword>
<protein>
    <recommendedName>
        <fullName evidence="5">dihydrolipoyllysine-residue succinyltransferase</fullName>
        <ecNumber evidence="5">2.3.1.61</ecNumber>
    </recommendedName>
    <alternativeName>
        <fullName evidence="12">2-oxoglutarate dehydrogenase complex component E2</fullName>
    </alternativeName>
</protein>
<dbReference type="GO" id="GO:0006099">
    <property type="term" value="P:tricarboxylic acid cycle"/>
    <property type="evidence" value="ECO:0007669"/>
    <property type="project" value="UniProtKB-KW"/>
</dbReference>
<feature type="region of interest" description="Disordered" evidence="13">
    <location>
        <begin position="130"/>
        <end position="218"/>
    </location>
</feature>
<evidence type="ECO:0000313" key="15">
    <source>
        <dbReference type="EMBL" id="KIJ15979.1"/>
    </source>
</evidence>
<evidence type="ECO:0000256" key="7">
    <source>
        <dbReference type="ARBA" id="ARBA00022679"/>
    </source>
</evidence>
<comment type="similarity">
    <text evidence="4">Belongs to the 2-oxoacid dehydrogenase family.</text>
</comment>
<dbReference type="PROSITE" id="PS50968">
    <property type="entry name" value="BIOTINYL_LIPOYL"/>
    <property type="match status" value="1"/>
</dbReference>
<dbReference type="InterPro" id="IPR006255">
    <property type="entry name" value="SucB"/>
</dbReference>
<name>A0A0C9T0H9_PAXIN</name>
<dbReference type="FunFam" id="3.30.559.10:FF:000006">
    <property type="entry name" value="Dihydrolipoyllysine-residue succinyltransferase component of 2-oxoglutarate dehydrogenase complex, mitochondrial"/>
    <property type="match status" value="1"/>
</dbReference>
<dbReference type="InterPro" id="IPR000089">
    <property type="entry name" value="Biotin_lipoyl"/>
</dbReference>
<evidence type="ECO:0000256" key="6">
    <source>
        <dbReference type="ARBA" id="ARBA00022532"/>
    </source>
</evidence>
<keyword evidence="7 15" id="KW-0808">Transferase</keyword>
<feature type="compositionally biased region" description="Basic and acidic residues" evidence="13">
    <location>
        <begin position="177"/>
        <end position="198"/>
    </location>
</feature>
<dbReference type="GO" id="GO:0045252">
    <property type="term" value="C:oxoglutarate dehydrogenase complex"/>
    <property type="evidence" value="ECO:0007669"/>
    <property type="project" value="InterPro"/>
</dbReference>
<evidence type="ECO:0000256" key="12">
    <source>
        <dbReference type="ARBA" id="ARBA00032406"/>
    </source>
</evidence>
<evidence type="ECO:0000256" key="5">
    <source>
        <dbReference type="ARBA" id="ARBA00012945"/>
    </source>
</evidence>
<reference evidence="15 16" key="1">
    <citation type="submission" date="2014-06" db="EMBL/GenBank/DDBJ databases">
        <authorList>
            <consortium name="DOE Joint Genome Institute"/>
            <person name="Kuo A."/>
            <person name="Kohler A."/>
            <person name="Nagy L.G."/>
            <person name="Floudas D."/>
            <person name="Copeland A."/>
            <person name="Barry K.W."/>
            <person name="Cichocki N."/>
            <person name="Veneault-Fourrey C."/>
            <person name="LaButti K."/>
            <person name="Lindquist E.A."/>
            <person name="Lipzen A."/>
            <person name="Lundell T."/>
            <person name="Morin E."/>
            <person name="Murat C."/>
            <person name="Sun H."/>
            <person name="Tunlid A."/>
            <person name="Henrissat B."/>
            <person name="Grigoriev I.V."/>
            <person name="Hibbett D.S."/>
            <person name="Martin F."/>
            <person name="Nordberg H.P."/>
            <person name="Cantor M.N."/>
            <person name="Hua S.X."/>
        </authorList>
    </citation>
    <scope>NUCLEOTIDE SEQUENCE [LARGE SCALE GENOMIC DNA]</scope>
    <source>
        <strain evidence="15 16">ATCC 200175</strain>
    </source>
</reference>
<evidence type="ECO:0000256" key="1">
    <source>
        <dbReference type="ARBA" id="ARBA00001938"/>
    </source>
</evidence>
<dbReference type="InterPro" id="IPR011053">
    <property type="entry name" value="Single_hybrid_motif"/>
</dbReference>
<evidence type="ECO:0000256" key="2">
    <source>
        <dbReference type="ARBA" id="ARBA00004173"/>
    </source>
</evidence>
<dbReference type="PANTHER" id="PTHR43416">
    <property type="entry name" value="DIHYDROLIPOYLLYSINE-RESIDUE SUCCINYLTRANSFERASE COMPONENT OF 2-OXOGLUTARATE DEHYDROGENASE COMPLEX, MITOCHONDRIAL-RELATED"/>
    <property type="match status" value="1"/>
</dbReference>
<keyword evidence="9" id="KW-0809">Transit peptide</keyword>
<dbReference type="AlphaFoldDB" id="A0A0C9T0H9"/>
<gene>
    <name evidence="15" type="ORF">PAXINDRAFT_168939</name>
</gene>
<feature type="domain" description="Lipoyl-binding" evidence="14">
    <location>
        <begin position="52"/>
        <end position="127"/>
    </location>
</feature>
<evidence type="ECO:0000256" key="3">
    <source>
        <dbReference type="ARBA" id="ARBA00005145"/>
    </source>
</evidence>
<evidence type="ECO:0000313" key="16">
    <source>
        <dbReference type="Proteomes" id="UP000053647"/>
    </source>
</evidence>
<comment type="subcellular location">
    <subcellularLocation>
        <location evidence="2">Mitochondrion</location>
    </subcellularLocation>
</comment>